<dbReference type="InterPro" id="IPR019734">
    <property type="entry name" value="TPR_rpt"/>
</dbReference>
<sequence length="716" mass="78716">MDGDWVDAERGTNSRRGLGFEQVGRWLRRRQGIERNPVYRLAADVWEGRIPVERAYQEVEKHSILNRLADGDLWELDREAARAAVDDPERALVLARLAILAARYKGFDRVLVDCNLRAAELLAEMGETREQELHLREALHAAERIANVPGQRRALARLARLAFERGETERARELLARQLDAGREDVDTLEDVETALLLGDLARGEGDEAAAREFYHRAGRSARRVGHFAGVVDALLRQVVILREQGDRDQAMLLLQQAQDAAERTIDTRLQVEIAVQAAALMAEAGQFDGARSQLLGALERAREIGDLTMESRCLTGLSRVEQHGGYLAEAADHFRELAELEQRLGNRSAAVRALLEAAEALIKLRDAEGARGLLESAAQVSETLDDPLLRQRVLGLLGLAYGALERRNEALECLMQALDDARRSGDRQAECRWLLGIGEVLLQFGETADALAVAARALDLAREAGSSRLEAEGYALVGSINLSRGMLRDAEENLQRALTIARAYGDPGEQLHYLQILAQLSVQAGQTPAAIKHLRQALEVATVDGSPEMRARLHGQLARLYQSSNHLAEAEEHYRGAVIAAEEAGSQRFLARALRGLATVQDAAGKADAAIETYVQALKVTEELGDRASAAILHYNLGALLYDRQEDDQARRHLDKAIEQAMMAGDFATSDAARELLRWLNAPGNGGQPDAADDLLLGEIAVSDDSEPLPDLFRE</sequence>
<dbReference type="HOGENOM" id="CLU_390251_0_0_0"/>
<proteinExistence type="inferred from homology"/>
<comment type="similarity">
    <text evidence="5">Belongs to the Rap family.</text>
</comment>
<keyword evidence="8" id="KW-1185">Reference proteome</keyword>
<evidence type="ECO:0000313" key="8">
    <source>
        <dbReference type="Proteomes" id="UP000002027"/>
    </source>
</evidence>
<dbReference type="STRING" id="479434.Sthe_0655"/>
<reference evidence="8" key="1">
    <citation type="submission" date="2009-11" db="EMBL/GenBank/DDBJ databases">
        <title>The complete chromosome 1 of Sphaerobacter thermophilus DSM 20745.</title>
        <authorList>
            <person name="Lucas S."/>
            <person name="Copeland A."/>
            <person name="Lapidus A."/>
            <person name="Glavina del Rio T."/>
            <person name="Dalin E."/>
            <person name="Tice H."/>
            <person name="Bruce D."/>
            <person name="Goodwin L."/>
            <person name="Pitluck S."/>
            <person name="Kyrpides N."/>
            <person name="Mavromatis K."/>
            <person name="Ivanova N."/>
            <person name="Mikhailova N."/>
            <person name="LaButti K.M."/>
            <person name="Clum A."/>
            <person name="Sun H.I."/>
            <person name="Brettin T."/>
            <person name="Detter J.C."/>
            <person name="Han C."/>
            <person name="Larimer F."/>
            <person name="Land M."/>
            <person name="Hauser L."/>
            <person name="Markowitz V."/>
            <person name="Cheng J.F."/>
            <person name="Hugenholtz P."/>
            <person name="Woyke T."/>
            <person name="Wu D."/>
            <person name="Steenblock K."/>
            <person name="Schneider S."/>
            <person name="Pukall R."/>
            <person name="Goeker M."/>
            <person name="Klenk H.P."/>
            <person name="Eisen J.A."/>
        </authorList>
    </citation>
    <scope>NUCLEOTIDE SEQUENCE [LARGE SCALE GENOMIC DNA]</scope>
    <source>
        <strain evidence="8">ATCC 49802 / DSM 20745 / S 6022</strain>
    </source>
</reference>
<dbReference type="OrthoDB" id="581105at2"/>
<dbReference type="Gene3D" id="1.25.40.10">
    <property type="entry name" value="Tetratricopeptide repeat domain"/>
    <property type="match status" value="3"/>
</dbReference>
<accession>D1C1H5</accession>
<keyword evidence="2" id="KW-0963">Cytoplasm</keyword>
<evidence type="ECO:0000256" key="4">
    <source>
        <dbReference type="ARBA" id="ARBA00022803"/>
    </source>
</evidence>
<feature type="domain" description="MalT-like TPR region" evidence="6">
    <location>
        <begin position="192"/>
        <end position="469"/>
    </location>
</feature>
<dbReference type="InParanoid" id="D1C1H5"/>
<dbReference type="SMART" id="SM00028">
    <property type="entry name" value="TPR"/>
    <property type="match status" value="10"/>
</dbReference>
<dbReference type="KEGG" id="sti:Sthe_0655"/>
<evidence type="ECO:0000256" key="2">
    <source>
        <dbReference type="ARBA" id="ARBA00022490"/>
    </source>
</evidence>
<dbReference type="InterPro" id="IPR011990">
    <property type="entry name" value="TPR-like_helical_dom_sf"/>
</dbReference>
<keyword evidence="3" id="KW-0677">Repeat</keyword>
<dbReference type="GO" id="GO:0005737">
    <property type="term" value="C:cytoplasm"/>
    <property type="evidence" value="ECO:0007669"/>
    <property type="project" value="UniProtKB-SubCell"/>
</dbReference>
<dbReference type="EMBL" id="CP001823">
    <property type="protein sequence ID" value="ACZ38092.1"/>
    <property type="molecule type" value="Genomic_DNA"/>
</dbReference>
<dbReference type="Proteomes" id="UP000002027">
    <property type="component" value="Chromosome 1"/>
</dbReference>
<evidence type="ECO:0000256" key="1">
    <source>
        <dbReference type="ARBA" id="ARBA00004496"/>
    </source>
</evidence>
<dbReference type="PANTHER" id="PTHR46630:SF1">
    <property type="entry name" value="TETRATRICOPEPTIDE REPEAT PROTEIN 29"/>
    <property type="match status" value="1"/>
</dbReference>
<evidence type="ECO:0000256" key="5">
    <source>
        <dbReference type="ARBA" id="ARBA00038253"/>
    </source>
</evidence>
<keyword evidence="4" id="KW-0802">TPR repeat</keyword>
<protein>
    <submittedName>
        <fullName evidence="7">TPR repeat-containing protein</fullName>
    </submittedName>
</protein>
<dbReference type="eggNOG" id="COG0457">
    <property type="taxonomic scope" value="Bacteria"/>
</dbReference>
<dbReference type="InterPro" id="IPR051476">
    <property type="entry name" value="Bac_ResReg_Asp_Phosphatase"/>
</dbReference>
<name>D1C1H5_SPHTD</name>
<dbReference type="Pfam" id="PF17874">
    <property type="entry name" value="TPR_MalT"/>
    <property type="match status" value="1"/>
</dbReference>
<gene>
    <name evidence="7" type="ordered locus">Sthe_0655</name>
</gene>
<dbReference type="SUPFAM" id="SSF48452">
    <property type="entry name" value="TPR-like"/>
    <property type="match status" value="4"/>
</dbReference>
<evidence type="ECO:0000259" key="6">
    <source>
        <dbReference type="Pfam" id="PF17874"/>
    </source>
</evidence>
<dbReference type="Pfam" id="PF13424">
    <property type="entry name" value="TPR_12"/>
    <property type="match status" value="1"/>
</dbReference>
<evidence type="ECO:0000313" key="7">
    <source>
        <dbReference type="EMBL" id="ACZ38092.1"/>
    </source>
</evidence>
<evidence type="ECO:0000256" key="3">
    <source>
        <dbReference type="ARBA" id="ARBA00022737"/>
    </source>
</evidence>
<dbReference type="PANTHER" id="PTHR46630">
    <property type="entry name" value="TETRATRICOPEPTIDE REPEAT PROTEIN 29"/>
    <property type="match status" value="1"/>
</dbReference>
<organism evidence="7 8">
    <name type="scientific">Sphaerobacter thermophilus (strain ATCC 49802 / DSM 20745 / KCCM 41009 / NCIMB 13125 / S 6022)</name>
    <dbReference type="NCBI Taxonomy" id="479434"/>
    <lineage>
        <taxon>Bacteria</taxon>
        <taxon>Pseudomonadati</taxon>
        <taxon>Thermomicrobiota</taxon>
        <taxon>Thermomicrobia</taxon>
        <taxon>Sphaerobacterales</taxon>
        <taxon>Sphaerobacterineae</taxon>
        <taxon>Sphaerobacteraceae</taxon>
        <taxon>Sphaerobacter</taxon>
    </lineage>
</organism>
<reference evidence="7 8" key="2">
    <citation type="journal article" date="2010" name="Stand. Genomic Sci.">
        <title>Complete genome sequence of Desulfohalobium retbaense type strain (HR(100)).</title>
        <authorList>
            <person name="Spring S."/>
            <person name="Nolan M."/>
            <person name="Lapidus A."/>
            <person name="Glavina Del Rio T."/>
            <person name="Copeland A."/>
            <person name="Tice H."/>
            <person name="Cheng J.F."/>
            <person name="Lucas S."/>
            <person name="Land M."/>
            <person name="Chen F."/>
            <person name="Bruce D."/>
            <person name="Goodwin L."/>
            <person name="Pitluck S."/>
            <person name="Ivanova N."/>
            <person name="Mavromatis K."/>
            <person name="Mikhailova N."/>
            <person name="Pati A."/>
            <person name="Chen A."/>
            <person name="Palaniappan K."/>
            <person name="Hauser L."/>
            <person name="Chang Y.J."/>
            <person name="Jeffries C.D."/>
            <person name="Munk C."/>
            <person name="Kiss H."/>
            <person name="Chain P."/>
            <person name="Han C."/>
            <person name="Brettin T."/>
            <person name="Detter J.C."/>
            <person name="Schuler E."/>
            <person name="Goker M."/>
            <person name="Rohde M."/>
            <person name="Bristow J."/>
            <person name="Eisen J.A."/>
            <person name="Markowitz V."/>
            <person name="Hugenholtz P."/>
            <person name="Kyrpides N.C."/>
            <person name="Klenk H.P."/>
        </authorList>
    </citation>
    <scope>NUCLEOTIDE SEQUENCE [LARGE SCALE GENOMIC DNA]</scope>
    <source>
        <strain evidence="8">ATCC 49802 / DSM 20745 / S 6022</strain>
    </source>
</reference>
<dbReference type="InterPro" id="IPR041617">
    <property type="entry name" value="TPR_MalT"/>
</dbReference>
<dbReference type="AlphaFoldDB" id="D1C1H5"/>
<comment type="subcellular location">
    <subcellularLocation>
        <location evidence="1">Cytoplasm</location>
    </subcellularLocation>
</comment>